<accession>A0A561E0I7</accession>
<dbReference type="EMBL" id="VIVN01000001">
    <property type="protein sequence ID" value="TWE09109.1"/>
    <property type="molecule type" value="Genomic_DNA"/>
</dbReference>
<evidence type="ECO:0000256" key="3">
    <source>
        <dbReference type="ARBA" id="ARBA00023052"/>
    </source>
</evidence>
<proteinExistence type="inferred from homology"/>
<dbReference type="InterPro" id="IPR005474">
    <property type="entry name" value="Transketolase_N"/>
</dbReference>
<evidence type="ECO:0000256" key="2">
    <source>
        <dbReference type="ARBA" id="ARBA00007131"/>
    </source>
</evidence>
<evidence type="ECO:0000256" key="1">
    <source>
        <dbReference type="ARBA" id="ARBA00001964"/>
    </source>
</evidence>
<dbReference type="AlphaFoldDB" id="A0A561E0I7"/>
<comment type="cofactor">
    <cofactor evidence="1">
        <name>thiamine diphosphate</name>
        <dbReference type="ChEBI" id="CHEBI:58937"/>
    </cofactor>
</comment>
<evidence type="ECO:0000313" key="5">
    <source>
        <dbReference type="EMBL" id="TWE09109.1"/>
    </source>
</evidence>
<sequence length="276" mass="30738">MNEIEILKRKATEIRMELLTMIYEAGTGHTGGSLSSTDILTVLYYHIMNVDPKNPKWEDRDRYVQSKGHSVEAYWAILADKGFFPKEELKTFSQFNTRLIGHPNNKVPGVEMNTGSLGHGLPIGVGMALAAKMDGKSYRVYTLMGDGEQAEGSVWEGAMAASHYKLDNLVAIIDRNRLQITGSTEDVMSLEPFADKWRAFGWEVVEVDGNDIEQLVEVMEGAPKAAGKPTLIVANTVKAKGISFAENVAKWHHHVPSKEEYQLAMEELSKQLEVLQ</sequence>
<comment type="caution">
    <text evidence="5">The sequence shown here is derived from an EMBL/GenBank/DDBJ whole genome shotgun (WGS) entry which is preliminary data.</text>
</comment>
<evidence type="ECO:0000313" key="6">
    <source>
        <dbReference type="Proteomes" id="UP000319671"/>
    </source>
</evidence>
<dbReference type="PANTHER" id="PTHR47514">
    <property type="entry name" value="TRANSKETOLASE N-TERMINAL SECTION-RELATED"/>
    <property type="match status" value="1"/>
</dbReference>
<evidence type="ECO:0000259" key="4">
    <source>
        <dbReference type="Pfam" id="PF00456"/>
    </source>
</evidence>
<keyword evidence="6" id="KW-1185">Reference proteome</keyword>
<dbReference type="Gene3D" id="3.40.50.970">
    <property type="match status" value="1"/>
</dbReference>
<dbReference type="Pfam" id="PF00456">
    <property type="entry name" value="Transketolase_N"/>
    <property type="match status" value="1"/>
</dbReference>
<dbReference type="InterPro" id="IPR029061">
    <property type="entry name" value="THDP-binding"/>
</dbReference>
<dbReference type="RefSeq" id="WP_144562710.1">
    <property type="nucleotide sequence ID" value="NZ_VIVN01000001.1"/>
</dbReference>
<dbReference type="Proteomes" id="UP000319671">
    <property type="component" value="Unassembled WGS sequence"/>
</dbReference>
<reference evidence="5 6" key="1">
    <citation type="submission" date="2019-06" db="EMBL/GenBank/DDBJ databases">
        <title>Sorghum-associated microbial communities from plants grown in Nebraska, USA.</title>
        <authorList>
            <person name="Schachtman D."/>
        </authorList>
    </citation>
    <scope>NUCLEOTIDE SEQUENCE [LARGE SCALE GENOMIC DNA]</scope>
    <source>
        <strain evidence="5 6">2482</strain>
    </source>
</reference>
<gene>
    <name evidence="5" type="ORF">FB550_1011141</name>
</gene>
<dbReference type="PANTHER" id="PTHR47514:SF1">
    <property type="entry name" value="TRANSKETOLASE N-TERMINAL SECTION-RELATED"/>
    <property type="match status" value="1"/>
</dbReference>
<feature type="domain" description="Transketolase N-terminal" evidence="4">
    <location>
        <begin position="9"/>
        <end position="254"/>
    </location>
</feature>
<comment type="similarity">
    <text evidence="2">Belongs to the transketolase family.</text>
</comment>
<keyword evidence="3" id="KW-0786">Thiamine pyrophosphate</keyword>
<dbReference type="SUPFAM" id="SSF52518">
    <property type="entry name" value="Thiamin diphosphate-binding fold (THDP-binding)"/>
    <property type="match status" value="1"/>
</dbReference>
<protein>
    <submittedName>
        <fullName evidence="5">Transketolase subunit A</fullName>
    </submittedName>
</protein>
<dbReference type="CDD" id="cd02012">
    <property type="entry name" value="TPP_TK"/>
    <property type="match status" value="1"/>
</dbReference>
<organism evidence="5 6">
    <name type="scientific">Neobacillus bataviensis</name>
    <dbReference type="NCBI Taxonomy" id="220685"/>
    <lineage>
        <taxon>Bacteria</taxon>
        <taxon>Bacillati</taxon>
        <taxon>Bacillota</taxon>
        <taxon>Bacilli</taxon>
        <taxon>Bacillales</taxon>
        <taxon>Bacillaceae</taxon>
        <taxon>Neobacillus</taxon>
    </lineage>
</organism>
<name>A0A561E0I7_9BACI</name>